<dbReference type="NCBIfam" id="TIGR00036">
    <property type="entry name" value="dapB"/>
    <property type="match status" value="1"/>
</dbReference>
<evidence type="ECO:0000256" key="3">
    <source>
        <dbReference type="ARBA" id="ARBA00022857"/>
    </source>
</evidence>
<evidence type="ECO:0000256" key="1">
    <source>
        <dbReference type="ARBA" id="ARBA00006642"/>
    </source>
</evidence>
<dbReference type="Gene3D" id="3.30.360.10">
    <property type="entry name" value="Dihydrodipicolinate Reductase, domain 2"/>
    <property type="match status" value="1"/>
</dbReference>
<dbReference type="EMBL" id="CP089984">
    <property type="protein sequence ID" value="WXB13670.1"/>
    <property type="molecule type" value="Genomic_DNA"/>
</dbReference>
<dbReference type="Proteomes" id="UP001370348">
    <property type="component" value="Chromosome"/>
</dbReference>
<evidence type="ECO:0000256" key="8">
    <source>
        <dbReference type="ARBA" id="ARBA00037922"/>
    </source>
</evidence>
<evidence type="ECO:0000256" key="9">
    <source>
        <dbReference type="ARBA" id="ARBA00038983"/>
    </source>
</evidence>
<evidence type="ECO:0000256" key="12">
    <source>
        <dbReference type="NCBIfam" id="TIGR00036"/>
    </source>
</evidence>
<keyword evidence="2" id="KW-0028">Amino-acid biosynthesis</keyword>
<keyword evidence="6" id="KW-0520">NAD</keyword>
<keyword evidence="3" id="KW-0521">NADP</keyword>
<feature type="domain" description="Dihydrodipicolinate reductase N-terminal" evidence="13">
    <location>
        <begin position="3"/>
        <end position="126"/>
    </location>
</feature>
<gene>
    <name evidence="15" type="primary">dapB</name>
    <name evidence="15" type="ORF">LZC94_38275</name>
</gene>
<dbReference type="EC" id="1.17.1.8" evidence="9 12"/>
<comment type="similarity">
    <text evidence="1">Belongs to the DapB family.</text>
</comment>
<comment type="pathway">
    <text evidence="8">Amino-acid biosynthesis; L-lysine biosynthesis via DAP pathway; (S)-tetrahydrodipicolinate from L-aspartate: step 4/4.</text>
</comment>
<evidence type="ECO:0000313" key="16">
    <source>
        <dbReference type="Proteomes" id="UP001370348"/>
    </source>
</evidence>
<sequence>MTIRVTIAGATGKVGGPLAKAVAQSGDLELVGAVARANTGKRLGDVIGAAGVDVVIRGTAAEALAVPCDVFVDYTRADAVKAHVLTALEHGAHVVIGSSGLSDADYAELDAIAKQKDLGVFAAGNYAITAVLLQRFARLAAAEIPSWEIIDYSYEKKVDAPSGTARELANQLAAVRAPSYHVPVSSTVGARDARGATIAHTQVHSVRLPGYTSSVEVVFGVGSERLSIRHDSLDPAGPYVGGTLLAIRKVSALRGVVRGLDRLLGT</sequence>
<evidence type="ECO:0000256" key="4">
    <source>
        <dbReference type="ARBA" id="ARBA00022915"/>
    </source>
</evidence>
<evidence type="ECO:0000256" key="6">
    <source>
        <dbReference type="ARBA" id="ARBA00023027"/>
    </source>
</evidence>
<keyword evidence="5 15" id="KW-0560">Oxidoreductase</keyword>
<evidence type="ECO:0000313" key="15">
    <source>
        <dbReference type="EMBL" id="WXB13670.1"/>
    </source>
</evidence>
<accession>A0ABZ2LSF0</accession>
<dbReference type="GO" id="GO:0008839">
    <property type="term" value="F:4-hydroxy-tetrahydrodipicolinate reductase"/>
    <property type="evidence" value="ECO:0007669"/>
    <property type="project" value="UniProtKB-EC"/>
</dbReference>
<evidence type="ECO:0000256" key="7">
    <source>
        <dbReference type="ARBA" id="ARBA00023154"/>
    </source>
</evidence>
<dbReference type="InterPro" id="IPR022663">
    <property type="entry name" value="DapB_C"/>
</dbReference>
<dbReference type="Pfam" id="PF01113">
    <property type="entry name" value="DapB_N"/>
    <property type="match status" value="1"/>
</dbReference>
<evidence type="ECO:0000256" key="11">
    <source>
        <dbReference type="ARBA" id="ARBA00049396"/>
    </source>
</evidence>
<dbReference type="CDD" id="cd02274">
    <property type="entry name" value="DHDPR_N"/>
    <property type="match status" value="1"/>
</dbReference>
<dbReference type="SUPFAM" id="SSF51735">
    <property type="entry name" value="NAD(P)-binding Rossmann-fold domains"/>
    <property type="match status" value="1"/>
</dbReference>
<evidence type="ECO:0000256" key="5">
    <source>
        <dbReference type="ARBA" id="ARBA00023002"/>
    </source>
</evidence>
<organism evidence="15 16">
    <name type="scientific">Pendulispora albinea</name>
    <dbReference type="NCBI Taxonomy" id="2741071"/>
    <lineage>
        <taxon>Bacteria</taxon>
        <taxon>Pseudomonadati</taxon>
        <taxon>Myxococcota</taxon>
        <taxon>Myxococcia</taxon>
        <taxon>Myxococcales</taxon>
        <taxon>Sorangiineae</taxon>
        <taxon>Pendulisporaceae</taxon>
        <taxon>Pendulispora</taxon>
    </lineage>
</organism>
<keyword evidence="16" id="KW-1185">Reference proteome</keyword>
<dbReference type="Pfam" id="PF05173">
    <property type="entry name" value="DapB_C"/>
    <property type="match status" value="1"/>
</dbReference>
<evidence type="ECO:0000256" key="2">
    <source>
        <dbReference type="ARBA" id="ARBA00022605"/>
    </source>
</evidence>
<comment type="catalytic activity">
    <reaction evidence="10">
        <text>(S)-2,3,4,5-tetrahydrodipicolinate + NADP(+) + H2O = (2S,4S)-4-hydroxy-2,3,4,5-tetrahydrodipicolinate + NADPH + H(+)</text>
        <dbReference type="Rhea" id="RHEA:35331"/>
        <dbReference type="ChEBI" id="CHEBI:15377"/>
        <dbReference type="ChEBI" id="CHEBI:15378"/>
        <dbReference type="ChEBI" id="CHEBI:16845"/>
        <dbReference type="ChEBI" id="CHEBI:57783"/>
        <dbReference type="ChEBI" id="CHEBI:58349"/>
        <dbReference type="ChEBI" id="CHEBI:67139"/>
        <dbReference type="EC" id="1.17.1.8"/>
    </reaction>
</comment>
<dbReference type="SUPFAM" id="SSF55347">
    <property type="entry name" value="Glyceraldehyde-3-phosphate dehydrogenase-like, C-terminal domain"/>
    <property type="match status" value="1"/>
</dbReference>
<keyword evidence="4" id="KW-0220">Diaminopimelate biosynthesis</keyword>
<dbReference type="InterPro" id="IPR036291">
    <property type="entry name" value="NAD(P)-bd_dom_sf"/>
</dbReference>
<dbReference type="InterPro" id="IPR023940">
    <property type="entry name" value="DHDPR_bac"/>
</dbReference>
<name>A0ABZ2LSF0_9BACT</name>
<keyword evidence="7" id="KW-0457">Lysine biosynthesis</keyword>
<dbReference type="RefSeq" id="WP_394823283.1">
    <property type="nucleotide sequence ID" value="NZ_CP089984.1"/>
</dbReference>
<dbReference type="Gene3D" id="3.40.50.720">
    <property type="entry name" value="NAD(P)-binding Rossmann-like Domain"/>
    <property type="match status" value="1"/>
</dbReference>
<dbReference type="InterPro" id="IPR000846">
    <property type="entry name" value="DapB_N"/>
</dbReference>
<comment type="catalytic activity">
    <reaction evidence="11">
        <text>(S)-2,3,4,5-tetrahydrodipicolinate + NAD(+) + H2O = (2S,4S)-4-hydroxy-2,3,4,5-tetrahydrodipicolinate + NADH + H(+)</text>
        <dbReference type="Rhea" id="RHEA:35323"/>
        <dbReference type="ChEBI" id="CHEBI:15377"/>
        <dbReference type="ChEBI" id="CHEBI:15378"/>
        <dbReference type="ChEBI" id="CHEBI:16845"/>
        <dbReference type="ChEBI" id="CHEBI:57540"/>
        <dbReference type="ChEBI" id="CHEBI:57945"/>
        <dbReference type="ChEBI" id="CHEBI:67139"/>
        <dbReference type="EC" id="1.17.1.8"/>
    </reaction>
</comment>
<evidence type="ECO:0000259" key="14">
    <source>
        <dbReference type="Pfam" id="PF05173"/>
    </source>
</evidence>
<dbReference type="PANTHER" id="PTHR20836">
    <property type="entry name" value="DIHYDRODIPICOLINATE REDUCTASE"/>
    <property type="match status" value="1"/>
</dbReference>
<dbReference type="PIRSF" id="PIRSF000161">
    <property type="entry name" value="DHPR"/>
    <property type="match status" value="1"/>
</dbReference>
<feature type="domain" description="Dihydrodipicolinate reductase C-terminal" evidence="14">
    <location>
        <begin position="131"/>
        <end position="260"/>
    </location>
</feature>
<reference evidence="15 16" key="1">
    <citation type="submission" date="2021-12" db="EMBL/GenBank/DDBJ databases">
        <title>Discovery of the Pendulisporaceae a myxobacterial family with distinct sporulation behavior and unique specialized metabolism.</title>
        <authorList>
            <person name="Garcia R."/>
            <person name="Popoff A."/>
            <person name="Bader C.D."/>
            <person name="Loehr J."/>
            <person name="Walesch S."/>
            <person name="Walt C."/>
            <person name="Boldt J."/>
            <person name="Bunk B."/>
            <person name="Haeckl F.J.F.P.J."/>
            <person name="Gunesch A.P."/>
            <person name="Birkelbach J."/>
            <person name="Nuebel U."/>
            <person name="Pietschmann T."/>
            <person name="Bach T."/>
            <person name="Mueller R."/>
        </authorList>
    </citation>
    <scope>NUCLEOTIDE SEQUENCE [LARGE SCALE GENOMIC DNA]</scope>
    <source>
        <strain evidence="15 16">MSr11954</strain>
    </source>
</reference>
<protein>
    <recommendedName>
        <fullName evidence="9 12">4-hydroxy-tetrahydrodipicolinate reductase</fullName>
        <ecNumber evidence="9 12">1.17.1.8</ecNumber>
    </recommendedName>
</protein>
<dbReference type="PANTHER" id="PTHR20836:SF0">
    <property type="entry name" value="4-HYDROXY-TETRAHYDRODIPICOLINATE REDUCTASE 1, CHLOROPLASTIC-RELATED"/>
    <property type="match status" value="1"/>
</dbReference>
<evidence type="ECO:0000259" key="13">
    <source>
        <dbReference type="Pfam" id="PF01113"/>
    </source>
</evidence>
<evidence type="ECO:0000256" key="10">
    <source>
        <dbReference type="ARBA" id="ARBA00049080"/>
    </source>
</evidence>
<proteinExistence type="inferred from homology"/>